<gene>
    <name evidence="1" type="ORF">EYF80_009228</name>
</gene>
<evidence type="ECO:0000313" key="2">
    <source>
        <dbReference type="Proteomes" id="UP000314294"/>
    </source>
</evidence>
<keyword evidence="2" id="KW-1185">Reference proteome</keyword>
<organism evidence="1 2">
    <name type="scientific">Liparis tanakae</name>
    <name type="common">Tanaka's snailfish</name>
    <dbReference type="NCBI Taxonomy" id="230148"/>
    <lineage>
        <taxon>Eukaryota</taxon>
        <taxon>Metazoa</taxon>
        <taxon>Chordata</taxon>
        <taxon>Craniata</taxon>
        <taxon>Vertebrata</taxon>
        <taxon>Euteleostomi</taxon>
        <taxon>Actinopterygii</taxon>
        <taxon>Neopterygii</taxon>
        <taxon>Teleostei</taxon>
        <taxon>Neoteleostei</taxon>
        <taxon>Acanthomorphata</taxon>
        <taxon>Eupercaria</taxon>
        <taxon>Perciformes</taxon>
        <taxon>Cottioidei</taxon>
        <taxon>Cottales</taxon>
        <taxon>Liparidae</taxon>
        <taxon>Liparis</taxon>
    </lineage>
</organism>
<name>A0A4Z2IR77_9TELE</name>
<dbReference type="Proteomes" id="UP000314294">
    <property type="component" value="Unassembled WGS sequence"/>
</dbReference>
<dbReference type="AlphaFoldDB" id="A0A4Z2IR77"/>
<comment type="caution">
    <text evidence="1">The sequence shown here is derived from an EMBL/GenBank/DDBJ whole genome shotgun (WGS) entry which is preliminary data.</text>
</comment>
<proteinExistence type="predicted"/>
<sequence length="124" mass="13725">MTQVTVKPVYCSDCKRGAAKARKAEPCVVEEQPKEVISWLQKELSSSSSSLSSLTSVRSVLMSLLAGPVCDWEQPSVTKQNRNGCLNLAVGQWQAGQTLKEDNMFTWKGQLLNFIKSHPDQLVL</sequence>
<dbReference type="EMBL" id="SRLO01000054">
    <property type="protein sequence ID" value="TNN80489.1"/>
    <property type="molecule type" value="Genomic_DNA"/>
</dbReference>
<accession>A0A4Z2IR77</accession>
<reference evidence="1 2" key="1">
    <citation type="submission" date="2019-03" db="EMBL/GenBank/DDBJ databases">
        <title>First draft genome of Liparis tanakae, snailfish: a comprehensive survey of snailfish specific genes.</title>
        <authorList>
            <person name="Kim W."/>
            <person name="Song I."/>
            <person name="Jeong J.-H."/>
            <person name="Kim D."/>
            <person name="Kim S."/>
            <person name="Ryu S."/>
            <person name="Song J.Y."/>
            <person name="Lee S.K."/>
        </authorList>
    </citation>
    <scope>NUCLEOTIDE SEQUENCE [LARGE SCALE GENOMIC DNA]</scope>
    <source>
        <tissue evidence="1">Muscle</tissue>
    </source>
</reference>
<protein>
    <submittedName>
        <fullName evidence="1">Uncharacterized protein</fullName>
    </submittedName>
</protein>
<evidence type="ECO:0000313" key="1">
    <source>
        <dbReference type="EMBL" id="TNN80489.1"/>
    </source>
</evidence>